<sequence>MKGRHLLICGALALTLTSCYTKQAAINQLENFSYELRDNSRYYDLNDWEHAGKKFVKITKRVKKHEFDYTPQEKAKIGRLEGECAGYMARGAKDNVSDRLRGIFNEIRGILDGVTDVFK</sequence>
<dbReference type="EMBL" id="FOIQ01000001">
    <property type="protein sequence ID" value="SEV89196.1"/>
    <property type="molecule type" value="Genomic_DNA"/>
</dbReference>
<name>A0A1I0MMX3_9BACT</name>
<keyword evidence="1" id="KW-0732">Signal</keyword>
<organism evidence="2 3">
    <name type="scientific">Prevotella aff. ruminicola Tc2-24</name>
    <dbReference type="NCBI Taxonomy" id="81582"/>
    <lineage>
        <taxon>Bacteria</taxon>
        <taxon>Pseudomonadati</taxon>
        <taxon>Bacteroidota</taxon>
        <taxon>Bacteroidia</taxon>
        <taxon>Bacteroidales</taxon>
        <taxon>Prevotellaceae</taxon>
        <taxon>Prevotella</taxon>
    </lineage>
</organism>
<dbReference type="Proteomes" id="UP000199373">
    <property type="component" value="Unassembled WGS sequence"/>
</dbReference>
<protein>
    <recommendedName>
        <fullName evidence="4">Lipoprotein</fullName>
    </recommendedName>
</protein>
<dbReference type="AlphaFoldDB" id="A0A1I0MMX3"/>
<proteinExistence type="predicted"/>
<dbReference type="PROSITE" id="PS51257">
    <property type="entry name" value="PROKAR_LIPOPROTEIN"/>
    <property type="match status" value="1"/>
</dbReference>
<evidence type="ECO:0008006" key="4">
    <source>
        <dbReference type="Google" id="ProtNLM"/>
    </source>
</evidence>
<reference evidence="2 3" key="1">
    <citation type="submission" date="2016-10" db="EMBL/GenBank/DDBJ databases">
        <authorList>
            <person name="de Groot N.N."/>
        </authorList>
    </citation>
    <scope>NUCLEOTIDE SEQUENCE [LARGE SCALE GENOMIC DNA]</scope>
    <source>
        <strain evidence="2 3">TC2-24</strain>
    </source>
</reference>
<dbReference type="RefSeq" id="WP_091899818.1">
    <property type="nucleotide sequence ID" value="NZ_FOIQ01000001.1"/>
</dbReference>
<feature type="chain" id="PRO_5011726863" description="Lipoprotein" evidence="1">
    <location>
        <begin position="25"/>
        <end position="119"/>
    </location>
</feature>
<gene>
    <name evidence="2" type="ORF">SAMN04487850_0770</name>
</gene>
<feature type="signal peptide" evidence="1">
    <location>
        <begin position="1"/>
        <end position="24"/>
    </location>
</feature>
<evidence type="ECO:0000313" key="3">
    <source>
        <dbReference type="Proteomes" id="UP000199373"/>
    </source>
</evidence>
<keyword evidence="3" id="KW-1185">Reference proteome</keyword>
<evidence type="ECO:0000313" key="2">
    <source>
        <dbReference type="EMBL" id="SEV89196.1"/>
    </source>
</evidence>
<accession>A0A1I0MMX3</accession>
<evidence type="ECO:0000256" key="1">
    <source>
        <dbReference type="SAM" id="SignalP"/>
    </source>
</evidence>